<name>A0A1S1M2T5_MYCCH</name>
<dbReference type="RefSeq" id="WP_070951381.1">
    <property type="nucleotide sequence ID" value="NZ_CP050145.1"/>
</dbReference>
<evidence type="ECO:0000313" key="7">
    <source>
        <dbReference type="EMBL" id="OHU77921.1"/>
    </source>
</evidence>
<dbReference type="InterPro" id="IPR050660">
    <property type="entry name" value="NEK_Ser/Thr_kinase"/>
</dbReference>
<dbReference type="Pfam" id="PF00069">
    <property type="entry name" value="Pkinase"/>
    <property type="match status" value="1"/>
</dbReference>
<dbReference type="InterPro" id="IPR000719">
    <property type="entry name" value="Prot_kinase_dom"/>
</dbReference>
<dbReference type="GO" id="GO:0004674">
    <property type="term" value="F:protein serine/threonine kinase activity"/>
    <property type="evidence" value="ECO:0007669"/>
    <property type="project" value="UniProtKB-EC"/>
</dbReference>
<dbReference type="EMBL" id="MLIS01000001">
    <property type="protein sequence ID" value="OHU77921.1"/>
    <property type="molecule type" value="Genomic_DNA"/>
</dbReference>
<organism evidence="7 8">
    <name type="scientific">Mycobacteroides chelonae</name>
    <name type="common">Mycobacterium chelonae</name>
    <dbReference type="NCBI Taxonomy" id="1774"/>
    <lineage>
        <taxon>Bacteria</taxon>
        <taxon>Bacillati</taxon>
        <taxon>Actinomycetota</taxon>
        <taxon>Actinomycetes</taxon>
        <taxon>Mycobacteriales</taxon>
        <taxon>Mycobacteriaceae</taxon>
        <taxon>Mycobacteroides</taxon>
    </lineage>
</organism>
<keyword evidence="4" id="KW-0418">Kinase</keyword>
<reference evidence="7 8" key="1">
    <citation type="submission" date="2016-10" db="EMBL/GenBank/DDBJ databases">
        <title>Evaluation of Human, Veterinary and Environmental Mycobacterium chelonae Isolates by Core Genome Phylogenomic Analysis, Targeted Gene Comparison, and Anti-microbial Susceptibility Patterns: A Tale of Mistaken Identities.</title>
        <authorList>
            <person name="Fogelson S.B."/>
            <person name="Camus A.C."/>
            <person name="Lorenz W."/>
            <person name="Vasireddy R."/>
            <person name="Vasireddy S."/>
            <person name="Smith T."/>
            <person name="Brown-Elliott B.A."/>
            <person name="Wallace R.J.Jr."/>
            <person name="Hasan N.A."/>
            <person name="Reischl U."/>
            <person name="Sanchez S."/>
        </authorList>
    </citation>
    <scope>NUCLEOTIDE SEQUENCE [LARGE SCALE GENOMIC DNA]</scope>
    <source>
        <strain evidence="7 8">15518</strain>
    </source>
</reference>
<dbReference type="PANTHER" id="PTHR43671">
    <property type="entry name" value="SERINE/THREONINE-PROTEIN KINASE NEK"/>
    <property type="match status" value="1"/>
</dbReference>
<keyword evidence="5" id="KW-0067">ATP-binding</keyword>
<evidence type="ECO:0000256" key="2">
    <source>
        <dbReference type="ARBA" id="ARBA00022679"/>
    </source>
</evidence>
<accession>A0A1S1M2T5</accession>
<evidence type="ECO:0000256" key="3">
    <source>
        <dbReference type="ARBA" id="ARBA00022741"/>
    </source>
</evidence>
<proteinExistence type="predicted"/>
<feature type="domain" description="Protein kinase" evidence="6">
    <location>
        <begin position="20"/>
        <end position="285"/>
    </location>
</feature>
<keyword evidence="2" id="KW-0808">Transferase</keyword>
<evidence type="ECO:0000256" key="5">
    <source>
        <dbReference type="ARBA" id="ARBA00022840"/>
    </source>
</evidence>
<dbReference type="PROSITE" id="PS50011">
    <property type="entry name" value="PROTEIN_KINASE_DOM"/>
    <property type="match status" value="1"/>
</dbReference>
<gene>
    <name evidence="7" type="ORF">BKG84_05485</name>
</gene>
<dbReference type="CDD" id="cd14014">
    <property type="entry name" value="STKc_PknB_like"/>
    <property type="match status" value="1"/>
</dbReference>
<evidence type="ECO:0000313" key="8">
    <source>
        <dbReference type="Proteomes" id="UP000179441"/>
    </source>
</evidence>
<dbReference type="Proteomes" id="UP000179441">
    <property type="component" value="Unassembled WGS sequence"/>
</dbReference>
<dbReference type="PANTHER" id="PTHR43671:SF13">
    <property type="entry name" value="SERINE_THREONINE-PROTEIN KINASE NEK2"/>
    <property type="match status" value="1"/>
</dbReference>
<dbReference type="GO" id="GO:0005524">
    <property type="term" value="F:ATP binding"/>
    <property type="evidence" value="ECO:0007669"/>
    <property type="project" value="UniProtKB-KW"/>
</dbReference>
<dbReference type="EC" id="2.7.11.1" evidence="1"/>
<keyword evidence="3" id="KW-0547">Nucleotide-binding</keyword>
<evidence type="ECO:0000256" key="4">
    <source>
        <dbReference type="ARBA" id="ARBA00022777"/>
    </source>
</evidence>
<dbReference type="Gene3D" id="1.10.510.10">
    <property type="entry name" value="Transferase(Phosphotransferase) domain 1"/>
    <property type="match status" value="1"/>
</dbReference>
<keyword evidence="8" id="KW-1185">Reference proteome</keyword>
<dbReference type="SMART" id="SM00220">
    <property type="entry name" value="S_TKc"/>
    <property type="match status" value="1"/>
</dbReference>
<dbReference type="AlphaFoldDB" id="A0A1S1M2T5"/>
<evidence type="ECO:0000259" key="6">
    <source>
        <dbReference type="PROSITE" id="PS50011"/>
    </source>
</evidence>
<protein>
    <recommendedName>
        <fullName evidence="1">non-specific serine/threonine protein kinase</fullName>
        <ecNumber evidence="1">2.7.11.1</ecNumber>
    </recommendedName>
</protein>
<comment type="caution">
    <text evidence="7">The sequence shown here is derived from an EMBL/GenBank/DDBJ whole genome shotgun (WGS) entry which is preliminary data.</text>
</comment>
<sequence>MGEIMSARELITDAADRLGLEDVKPLTTGGQKIVLSGTLAGAPAVAKIVIVPDGPSGLEVIRRAVREVDLLGAVDSPHVVRVLTDAVEVGNKPDAICWAEERLSGSDLSANLDPPWTEDRAWQLLTDGALGLSACHELSVVHRDLSPGNVRLTDEDRFVLMDPGLARHLEKTALTGVFQPGTAGFMSPEHVPGGKPLPASDVFVLGVLTFRALTGVLPIQVGASGDEYFNRLRDQSCPDLHDHRADLSNDLRRVVNECLNKQPARRYLDGTELFGEIRRIRGDNS</sequence>
<dbReference type="SUPFAM" id="SSF56112">
    <property type="entry name" value="Protein kinase-like (PK-like)"/>
    <property type="match status" value="1"/>
</dbReference>
<dbReference type="InterPro" id="IPR011009">
    <property type="entry name" value="Kinase-like_dom_sf"/>
</dbReference>
<evidence type="ECO:0000256" key="1">
    <source>
        <dbReference type="ARBA" id="ARBA00012513"/>
    </source>
</evidence>